<proteinExistence type="predicted"/>
<organism evidence="2 3">
    <name type="scientific">Thanatephorus cucumeris (strain AG1-IA)</name>
    <name type="common">Rice sheath blight fungus</name>
    <name type="synonym">Rhizoctonia solani</name>
    <dbReference type="NCBI Taxonomy" id="983506"/>
    <lineage>
        <taxon>Eukaryota</taxon>
        <taxon>Fungi</taxon>
        <taxon>Dikarya</taxon>
        <taxon>Basidiomycota</taxon>
        <taxon>Agaricomycotina</taxon>
        <taxon>Agaricomycetes</taxon>
        <taxon>Cantharellales</taxon>
        <taxon>Ceratobasidiaceae</taxon>
        <taxon>Rhizoctonia</taxon>
        <taxon>Rhizoctonia solani AG-1</taxon>
    </lineage>
</organism>
<sequence>MCYRGVVNVKWDRRSMRISSLGEQGSFRQGGPDGTIDVLSRCSKADCPARPILERSSGASRLDDSFFKRVPTEFTLPRRRELGPASINEITISCYHGDTRMRVGRHTQLSHASARDITVLVVDTAKNAEPGSDQPQISSYNYNAGPAVSPPTSSANTMASYHQFPPVSAAFRLSSASFLEGVLSDMDGTPAYSLFTARGVTTLSRVGPNLTRTQTSQIFWPREPRDQERAKEAGETVVATPNGKMLMDDVLRPSGSGRSRKMTVPGSSVYLRWKYDSSGHAWHCTSPSRAAIATLRLVPGKPGTTLHIHTTSIPASYHPYQHGYDSDTSEASPNPHAAQNLFDALVLASVLLSTHPDAWRSRLTRTSNERPLPAPPVSGSPQLSAYERTIGKSPTSRPSSSSSSSYAGTDLPPQYSPRGWPSPSSSSEFCSIFDPM</sequence>
<dbReference type="AlphaFoldDB" id="L8WNX1"/>
<protein>
    <submittedName>
        <fullName evidence="2">Uncharacterized protein</fullName>
    </submittedName>
</protein>
<feature type="region of interest" description="Disordered" evidence="1">
    <location>
        <begin position="364"/>
        <end position="436"/>
    </location>
</feature>
<evidence type="ECO:0000256" key="1">
    <source>
        <dbReference type="SAM" id="MobiDB-lite"/>
    </source>
</evidence>
<dbReference type="OrthoDB" id="3270497at2759"/>
<reference evidence="2 3" key="1">
    <citation type="journal article" date="2013" name="Nat. Commun.">
        <title>The evolution and pathogenic mechanisms of the rice sheath blight pathogen.</title>
        <authorList>
            <person name="Zheng A."/>
            <person name="Lin R."/>
            <person name="Xu L."/>
            <person name="Qin P."/>
            <person name="Tang C."/>
            <person name="Ai P."/>
            <person name="Zhang D."/>
            <person name="Liu Y."/>
            <person name="Sun Z."/>
            <person name="Feng H."/>
            <person name="Wang Y."/>
            <person name="Chen Y."/>
            <person name="Liang X."/>
            <person name="Fu R."/>
            <person name="Li Q."/>
            <person name="Zhang J."/>
            <person name="Yu X."/>
            <person name="Xie Z."/>
            <person name="Ding L."/>
            <person name="Guan P."/>
            <person name="Tang J."/>
            <person name="Liang Y."/>
            <person name="Wang S."/>
            <person name="Deng Q."/>
            <person name="Li S."/>
            <person name="Zhu J."/>
            <person name="Wang L."/>
            <person name="Liu H."/>
            <person name="Li P."/>
        </authorList>
    </citation>
    <scope>NUCLEOTIDE SEQUENCE [LARGE SCALE GENOMIC DNA]</scope>
    <source>
        <strain evidence="3">AG-1 IA</strain>
    </source>
</reference>
<gene>
    <name evidence="2" type="ORF">AG1IA_07503</name>
</gene>
<comment type="caution">
    <text evidence="2">The sequence shown here is derived from an EMBL/GenBank/DDBJ whole genome shotgun (WGS) entry which is preliminary data.</text>
</comment>
<name>L8WNX1_THACA</name>
<feature type="compositionally biased region" description="Polar residues" evidence="1">
    <location>
        <begin position="133"/>
        <end position="142"/>
    </location>
</feature>
<dbReference type="EMBL" id="AFRT01002160">
    <property type="protein sequence ID" value="ELU38463.1"/>
    <property type="molecule type" value="Genomic_DNA"/>
</dbReference>
<keyword evidence="3" id="KW-1185">Reference proteome</keyword>
<dbReference type="HOGENOM" id="CLU_628784_0_0_1"/>
<feature type="compositionally biased region" description="Low complexity" evidence="1">
    <location>
        <begin position="393"/>
        <end position="405"/>
    </location>
</feature>
<accession>L8WNX1</accession>
<dbReference type="Proteomes" id="UP000011668">
    <property type="component" value="Unassembled WGS sequence"/>
</dbReference>
<feature type="region of interest" description="Disordered" evidence="1">
    <location>
        <begin position="127"/>
        <end position="157"/>
    </location>
</feature>
<evidence type="ECO:0000313" key="3">
    <source>
        <dbReference type="Proteomes" id="UP000011668"/>
    </source>
</evidence>
<evidence type="ECO:0000313" key="2">
    <source>
        <dbReference type="EMBL" id="ELU38463.1"/>
    </source>
</evidence>